<sequence>MAPTAALIPNLTKRLSWVLSKRRGAAVALVGPPGVGKTWTARQVLAGVPCPTRQLPASLAAGGLLAALPMAPDSPPWVRSALERFARGQATPLAAAGALAAHLVRLAPFILLVEDLHEAEGERLAFWVALAEAVGRSRGVALLVTGRNALPAPFENHAVEPLGPDASALLLEGEAGSALPPEATGWIWRHAQGNPLFTLEYFRHLSRLGYLWSDGQRWRWRPPPDDLRPISVEAVIAQQLQALGSAPEAQALLTAKALLPPLAPADRLARVSGLSPEALAAWEGRLEAAGVLQGGQFAHPLFREVALAQAHPAERVRLARAALEELRSADPLGAASLLPAAELPPAPAREVLETAIAHARALGTAAQEARLLLRLAGLGPEAERFRLTLEAARKLRASNLEEALRVAETARRLDRHDLEAALLVADLLAGLGRGGEAERLLDGLLERAESGGGGPEERARLLRMRAQVKHLSHDYKGVLELWRQHPEIGLSPVLVARALVQLRRLEDARGFIARVLEEGGLEPFDRAQLLYIQAFIPHFAADYEAAEAHFSAFLGTLEQLDDGSPRYHDLWGGIYQLRAYARNALGNPRGAVADIRAALRIAAEQGNGGVYAFRQSELGLYLLECGEFPQAEEVLLESRGVLERLGQRIYLARLEMITARLYLEWAPPHGPALALRHARAGVEHARQAGLPPATVPAVLAAGWAEAAHGRPEAALALADELERLAHETRQPAFGPAALWVRGLAFERLGDAAGALGLLERAARDAGLLPMGPHPERMALELDRLRGDARSARARRERLEQMGLLGGAAVARRYFPDPREEGPVAPLEHRLEVLGTLRFDGQPFSGRIRKGRELLVTLLEARLLGRGGVSQLDLIDRLYPGLEEDKALAALKQLVYRLRSALGSTLILRSSTGYALGPVQSDAEDFLHGGDLGLWQGPFLPDLDEALAPDAREALYQNLRARAAEGLQTHPEATLRAARILLEADPYDEAALALALLAQQALGHRKGMRELYRHSRERFLEVGERLPESEDAFLARHTPLTRV</sequence>
<dbReference type="SUPFAM" id="SSF52540">
    <property type="entry name" value="P-loop containing nucleoside triphosphate hydrolases"/>
    <property type="match status" value="1"/>
</dbReference>
<dbReference type="Proteomes" id="UP000265715">
    <property type="component" value="Unassembled WGS sequence"/>
</dbReference>
<dbReference type="OrthoDB" id="32799at2"/>
<dbReference type="EMBL" id="QXDL01000205">
    <property type="protein sequence ID" value="RIH81115.1"/>
    <property type="molecule type" value="Genomic_DNA"/>
</dbReference>
<evidence type="ECO:0000313" key="2">
    <source>
        <dbReference type="Proteomes" id="UP000265715"/>
    </source>
</evidence>
<evidence type="ECO:0000313" key="1">
    <source>
        <dbReference type="EMBL" id="RIH81115.1"/>
    </source>
</evidence>
<organism evidence="1 2">
    <name type="scientific">Calidithermus terrae</name>
    <dbReference type="NCBI Taxonomy" id="1408545"/>
    <lineage>
        <taxon>Bacteria</taxon>
        <taxon>Thermotogati</taxon>
        <taxon>Deinococcota</taxon>
        <taxon>Deinococci</taxon>
        <taxon>Thermales</taxon>
        <taxon>Thermaceae</taxon>
        <taxon>Calidithermus</taxon>
    </lineage>
</organism>
<dbReference type="InterPro" id="IPR011990">
    <property type="entry name" value="TPR-like_helical_dom_sf"/>
</dbReference>
<dbReference type="Gene3D" id="1.25.40.10">
    <property type="entry name" value="Tetratricopeptide repeat domain"/>
    <property type="match status" value="1"/>
</dbReference>
<keyword evidence="2" id="KW-1185">Reference proteome</keyword>
<accession>A0A399E9R2</accession>
<dbReference type="RefSeq" id="WP_119316295.1">
    <property type="nucleotide sequence ID" value="NZ_QXDL01000205.1"/>
</dbReference>
<dbReference type="AlphaFoldDB" id="A0A399E9R2"/>
<dbReference type="InterPro" id="IPR036388">
    <property type="entry name" value="WH-like_DNA-bd_sf"/>
</dbReference>
<protein>
    <submittedName>
        <fullName evidence="1">Uncharacterized protein</fullName>
    </submittedName>
</protein>
<comment type="caution">
    <text evidence="1">The sequence shown here is derived from an EMBL/GenBank/DDBJ whole genome shotgun (WGS) entry which is preliminary data.</text>
</comment>
<reference evidence="1 2" key="1">
    <citation type="submission" date="2018-08" db="EMBL/GenBank/DDBJ databases">
        <title>Meiothermus terrae DSM 26712 genome sequencing project.</title>
        <authorList>
            <person name="Da Costa M.S."/>
            <person name="Albuquerque L."/>
            <person name="Raposo P."/>
            <person name="Froufe H.J.C."/>
            <person name="Barroso C.S."/>
            <person name="Egas C."/>
        </authorList>
    </citation>
    <scope>NUCLEOTIDE SEQUENCE [LARGE SCALE GENOMIC DNA]</scope>
    <source>
        <strain evidence="1 2">DSM 26712</strain>
    </source>
</reference>
<dbReference type="Gene3D" id="1.10.10.10">
    <property type="entry name" value="Winged helix-like DNA-binding domain superfamily/Winged helix DNA-binding domain"/>
    <property type="match status" value="1"/>
</dbReference>
<name>A0A399E9R2_9DEIN</name>
<dbReference type="SUPFAM" id="SSF48452">
    <property type="entry name" value="TPR-like"/>
    <property type="match status" value="3"/>
</dbReference>
<dbReference type="InterPro" id="IPR027417">
    <property type="entry name" value="P-loop_NTPase"/>
</dbReference>
<proteinExistence type="predicted"/>
<gene>
    <name evidence="1" type="ORF">Mterra_03381</name>
</gene>